<dbReference type="Proteomes" id="UP000005839">
    <property type="component" value="Unassembled WGS sequence"/>
</dbReference>
<evidence type="ECO:0000313" key="2">
    <source>
        <dbReference type="Proteomes" id="UP000005839"/>
    </source>
</evidence>
<protein>
    <recommendedName>
        <fullName evidence="3">Fis family transcriptional regulator</fullName>
    </recommendedName>
</protein>
<dbReference type="EMBL" id="ABIC01000014">
    <property type="protein sequence ID" value="EDQ00918.1"/>
    <property type="molecule type" value="Genomic_DNA"/>
</dbReference>
<proteinExistence type="predicted"/>
<keyword evidence="2" id="KW-1185">Reference proteome</keyword>
<sequence>MRKSDKKIENSLRESLTHVCELALEHVEGFEWITHLVNYDKFPQSLRIVCVFNTDAELSAAITNKQDEYLIGLIEQELAKVAIKVGDLTNKVSFDTEEKCSSQAEGKWELRLKRHG</sequence>
<evidence type="ECO:0008006" key="3">
    <source>
        <dbReference type="Google" id="ProtNLM"/>
    </source>
</evidence>
<dbReference type="STRING" id="314608.KT99_06789"/>
<reference evidence="1 2" key="1">
    <citation type="submission" date="2007-10" db="EMBL/GenBank/DDBJ databases">
        <authorList>
            <person name="Yayanos A."/>
            <person name="Ferriera S."/>
            <person name="Johnson J."/>
            <person name="Kravitz S."/>
            <person name="Halpern A."/>
            <person name="Remington K."/>
            <person name="Beeson K."/>
            <person name="Tran B."/>
            <person name="Rogers Y.-H."/>
            <person name="Friedman R."/>
            <person name="Venter J.C."/>
        </authorList>
    </citation>
    <scope>NUCLEOTIDE SEQUENCE [LARGE SCALE GENOMIC DNA]</scope>
    <source>
        <strain evidence="1 2">KT99</strain>
    </source>
</reference>
<comment type="caution">
    <text evidence="1">The sequence shown here is derived from an EMBL/GenBank/DDBJ whole genome shotgun (WGS) entry which is preliminary data.</text>
</comment>
<gene>
    <name evidence="1" type="ORF">KT99_06789</name>
</gene>
<name>A9D7Z7_9GAMM</name>
<organism evidence="1 2">
    <name type="scientific">Shewanella benthica KT99</name>
    <dbReference type="NCBI Taxonomy" id="314608"/>
    <lineage>
        <taxon>Bacteria</taxon>
        <taxon>Pseudomonadati</taxon>
        <taxon>Pseudomonadota</taxon>
        <taxon>Gammaproteobacteria</taxon>
        <taxon>Alteromonadales</taxon>
        <taxon>Shewanellaceae</taxon>
        <taxon>Shewanella</taxon>
    </lineage>
</organism>
<dbReference type="RefSeq" id="WP_005499001.1">
    <property type="nucleotide sequence ID" value="NZ_ABIC01000014.1"/>
</dbReference>
<accession>A9D7Z7</accession>
<dbReference type="AlphaFoldDB" id="A9D7Z7"/>
<evidence type="ECO:0000313" key="1">
    <source>
        <dbReference type="EMBL" id="EDQ00918.1"/>
    </source>
</evidence>